<name>Q2QXT6_ORYSJ</name>
<evidence type="ECO:0000313" key="1">
    <source>
        <dbReference type="EMBL" id="ABA96455.1"/>
    </source>
</evidence>
<dbReference type="AlphaFoldDB" id="Q2QXT6"/>
<organism evidence="1">
    <name type="scientific">Oryza sativa subsp. japonica</name>
    <name type="common">Rice</name>
    <dbReference type="NCBI Taxonomy" id="39947"/>
    <lineage>
        <taxon>Eukaryota</taxon>
        <taxon>Viridiplantae</taxon>
        <taxon>Streptophyta</taxon>
        <taxon>Embryophyta</taxon>
        <taxon>Tracheophyta</taxon>
        <taxon>Spermatophyta</taxon>
        <taxon>Magnoliopsida</taxon>
        <taxon>Liliopsida</taxon>
        <taxon>Poales</taxon>
        <taxon>Poaceae</taxon>
        <taxon>BOP clade</taxon>
        <taxon>Oryzoideae</taxon>
        <taxon>Oryzeae</taxon>
        <taxon>Oryzinae</taxon>
        <taxon>Oryza</taxon>
        <taxon>Oryza sativa</taxon>
    </lineage>
</organism>
<dbReference type="EMBL" id="DP000011">
    <property type="protein sequence ID" value="ABA96455.1"/>
    <property type="molecule type" value="Genomic_DNA"/>
</dbReference>
<protein>
    <submittedName>
        <fullName evidence="1">Retrotransposon, putative, centromere-specific</fullName>
    </submittedName>
</protein>
<reference evidence="1" key="2">
    <citation type="submission" date="2005-04" db="EMBL/GenBank/DDBJ databases">
        <authorList>
            <person name="Buell C.R."/>
            <person name="Wing R.A."/>
            <person name="McCombie W.A."/>
            <person name="Ouyang S."/>
        </authorList>
    </citation>
    <scope>NUCLEOTIDE SEQUENCE</scope>
</reference>
<proteinExistence type="predicted"/>
<gene>
    <name evidence="1" type="ordered locus">LOC_Os12g04950</name>
</gene>
<accession>Q2QXT6</accession>
<sequence>MGKNIWTTLKFTQVCIIYSGLKECNENTMRRFFNGLNFEVQGVQNNQQKEETNVLDKKAEKYEAPTMFEKSLQGKLNGAEINEGGYSQDELHMSTLHAMVEQLLVEPIVDILLSQVDLFDVPCDKKELCDNASLISMPQLVNNRAISSKGSDKIAQCCYFVPLKKYHVNALFMKKGSEMSCKRIISIHFYGQDHALRDEHHMKKPMTFFHEEEEDDVTMTTIDTIIAHIVNQQEDITIKSTKCWNPIRPLARVLISNSRQE</sequence>
<reference evidence="1" key="1">
    <citation type="journal article" date="2005" name="BMC Biol.">
        <title>The sequence of rice chromosomes 11 and 12, rich in disease resistance genes and recent gene duplications.</title>
        <authorList>
            <consortium name="The rice chromosomes 11 and 12 sequencing consortia"/>
        </authorList>
    </citation>
    <scope>NUCLEOTIDE SEQUENCE [LARGE SCALE GENOMIC DNA]</scope>
</reference>
<reference evidence="1" key="3">
    <citation type="submission" date="2006-01" db="EMBL/GenBank/DDBJ databases">
        <authorList>
            <person name="Buell R."/>
        </authorList>
    </citation>
    <scope>NUCLEOTIDE SEQUENCE</scope>
</reference>